<dbReference type="PROSITE" id="PS51671">
    <property type="entry name" value="ACT"/>
    <property type="match status" value="1"/>
</dbReference>
<accession>A0AAD7P7B5</accession>
<dbReference type="InterPro" id="IPR002912">
    <property type="entry name" value="ACT_dom"/>
</dbReference>
<dbReference type="PANTHER" id="PTHR31096:SF7">
    <property type="entry name" value="ACT DOMAIN-CONTAINING PROTEIN ACR1"/>
    <property type="match status" value="1"/>
</dbReference>
<keyword evidence="5" id="KW-1185">Reference proteome</keyword>
<dbReference type="KEGG" id="qsa:O6P43_033930"/>
<comment type="caution">
    <text evidence="4">The sequence shown here is derived from an EMBL/GenBank/DDBJ whole genome shotgun (WGS) entry which is preliminary data.</text>
</comment>
<sequence length="182" mass="20312">MQYVVFHASVSSKGSMADQEYFVRHKDESKLDTESERQKLTLCLIAAIERRVSHGLRLDVCTKNRMGLLSDITRVFRENGLSILSVEIGTQGEKVVGSFFVTDASGLDVNPKVMELVRKEIGGSVIAVHNSGNWVSQGPSSTTRTRLQETNTKVEDRPRLSFGSLLWSHLERLSSNFSPIRS</sequence>
<comment type="function">
    <text evidence="2">Binds amino acids.</text>
</comment>
<name>A0AAD7P7B5_QUISA</name>
<protein>
    <recommendedName>
        <fullName evidence="2">ACT domain-containing protein ACR</fullName>
    </recommendedName>
    <alternativeName>
        <fullName evidence="2">Protein ACT DOMAIN REPEATS</fullName>
    </alternativeName>
</protein>
<gene>
    <name evidence="4" type="ORF">O6P43_033930</name>
</gene>
<proteinExistence type="predicted"/>
<dbReference type="PANTHER" id="PTHR31096">
    <property type="entry name" value="ACT DOMAIN-CONTAINING PROTEIN ACR4-RELATED"/>
    <property type="match status" value="1"/>
</dbReference>
<evidence type="ECO:0000256" key="1">
    <source>
        <dbReference type="ARBA" id="ARBA00022737"/>
    </source>
</evidence>
<dbReference type="InterPro" id="IPR040217">
    <property type="entry name" value="ACR1-12"/>
</dbReference>
<dbReference type="Pfam" id="PF01842">
    <property type="entry name" value="ACT"/>
    <property type="match status" value="1"/>
</dbReference>
<reference evidence="4" key="1">
    <citation type="journal article" date="2023" name="Science">
        <title>Elucidation of the pathway for biosynthesis of saponin adjuvants from the soapbark tree.</title>
        <authorList>
            <person name="Reed J."/>
            <person name="Orme A."/>
            <person name="El-Demerdash A."/>
            <person name="Owen C."/>
            <person name="Martin L.B.B."/>
            <person name="Misra R.C."/>
            <person name="Kikuchi S."/>
            <person name="Rejzek M."/>
            <person name="Martin A.C."/>
            <person name="Harkess A."/>
            <person name="Leebens-Mack J."/>
            <person name="Louveau T."/>
            <person name="Stephenson M.J."/>
            <person name="Osbourn A."/>
        </authorList>
    </citation>
    <scope>NUCLEOTIDE SEQUENCE</scope>
    <source>
        <strain evidence="4">S10</strain>
    </source>
</reference>
<keyword evidence="1 2" id="KW-0677">Repeat</keyword>
<evidence type="ECO:0000313" key="5">
    <source>
        <dbReference type="Proteomes" id="UP001163823"/>
    </source>
</evidence>
<dbReference type="SUPFAM" id="SSF55021">
    <property type="entry name" value="ACT-like"/>
    <property type="match status" value="1"/>
</dbReference>
<evidence type="ECO:0000313" key="4">
    <source>
        <dbReference type="EMBL" id="KAJ7944549.1"/>
    </source>
</evidence>
<dbReference type="Gene3D" id="3.30.70.260">
    <property type="match status" value="1"/>
</dbReference>
<evidence type="ECO:0000256" key="2">
    <source>
        <dbReference type="RuleBase" id="RU369043"/>
    </source>
</evidence>
<dbReference type="AlphaFoldDB" id="A0AAD7P7B5"/>
<dbReference type="InterPro" id="IPR045865">
    <property type="entry name" value="ACT-like_dom_sf"/>
</dbReference>
<dbReference type="Proteomes" id="UP001163823">
    <property type="component" value="Chromosome 14"/>
</dbReference>
<feature type="domain" description="ACT" evidence="3">
    <location>
        <begin position="57"/>
        <end position="133"/>
    </location>
</feature>
<dbReference type="GO" id="GO:0016597">
    <property type="term" value="F:amino acid binding"/>
    <property type="evidence" value="ECO:0007669"/>
    <property type="project" value="UniProtKB-UniRule"/>
</dbReference>
<organism evidence="4 5">
    <name type="scientific">Quillaja saponaria</name>
    <name type="common">Soap bark tree</name>
    <dbReference type="NCBI Taxonomy" id="32244"/>
    <lineage>
        <taxon>Eukaryota</taxon>
        <taxon>Viridiplantae</taxon>
        <taxon>Streptophyta</taxon>
        <taxon>Embryophyta</taxon>
        <taxon>Tracheophyta</taxon>
        <taxon>Spermatophyta</taxon>
        <taxon>Magnoliopsida</taxon>
        <taxon>eudicotyledons</taxon>
        <taxon>Gunneridae</taxon>
        <taxon>Pentapetalae</taxon>
        <taxon>rosids</taxon>
        <taxon>fabids</taxon>
        <taxon>Fabales</taxon>
        <taxon>Quillajaceae</taxon>
        <taxon>Quillaja</taxon>
    </lineage>
</organism>
<dbReference type="EMBL" id="JARAOO010000014">
    <property type="protein sequence ID" value="KAJ7944549.1"/>
    <property type="molecule type" value="Genomic_DNA"/>
</dbReference>
<evidence type="ECO:0000259" key="3">
    <source>
        <dbReference type="PROSITE" id="PS51671"/>
    </source>
</evidence>